<gene>
    <name evidence="8" type="ORF">B1R32_102193</name>
</gene>
<evidence type="ECO:0000256" key="1">
    <source>
        <dbReference type="ARBA" id="ARBA00001966"/>
    </source>
</evidence>
<dbReference type="NCBIfam" id="TIGR04167">
    <property type="entry name" value="rSAM_SeCys"/>
    <property type="match status" value="1"/>
</dbReference>
<dbReference type="PANTHER" id="PTHR43728:SF1">
    <property type="entry name" value="FE-S OXIDOREDUCTASE"/>
    <property type="match status" value="1"/>
</dbReference>
<evidence type="ECO:0000256" key="2">
    <source>
        <dbReference type="ARBA" id="ARBA00022691"/>
    </source>
</evidence>
<dbReference type="OrthoDB" id="9810775at2"/>
<dbReference type="SFLD" id="SFLDS00029">
    <property type="entry name" value="Radical_SAM"/>
    <property type="match status" value="1"/>
</dbReference>
<dbReference type="InterPro" id="IPR058240">
    <property type="entry name" value="rSAM_sf"/>
</dbReference>
<feature type="domain" description="Arsenosugar biosynthesis radical SAM protein ArsS-like C-terminal" evidence="7">
    <location>
        <begin position="181"/>
        <end position="315"/>
    </location>
</feature>
<dbReference type="InParanoid" id="A0A2S8SWK7"/>
<dbReference type="Gene3D" id="3.20.20.70">
    <property type="entry name" value="Aldolase class I"/>
    <property type="match status" value="1"/>
</dbReference>
<dbReference type="PANTHER" id="PTHR43728">
    <property type="entry name" value="SLR0304 PROTEIN"/>
    <property type="match status" value="1"/>
</dbReference>
<keyword evidence="4" id="KW-0408">Iron</keyword>
<dbReference type="SFLD" id="SFLDG01067">
    <property type="entry name" value="SPASM/twitch_domain_containing"/>
    <property type="match status" value="1"/>
</dbReference>
<dbReference type="CDD" id="cd01335">
    <property type="entry name" value="Radical_SAM"/>
    <property type="match status" value="1"/>
</dbReference>
<dbReference type="EMBL" id="NIGF01000002">
    <property type="protein sequence ID" value="PQV65185.1"/>
    <property type="molecule type" value="Genomic_DNA"/>
</dbReference>
<dbReference type="AlphaFoldDB" id="A0A2S8SWK7"/>
<name>A0A2S8SWK7_9BACT</name>
<dbReference type="Proteomes" id="UP000237684">
    <property type="component" value="Unassembled WGS sequence"/>
</dbReference>
<evidence type="ECO:0000313" key="9">
    <source>
        <dbReference type="Proteomes" id="UP000237684"/>
    </source>
</evidence>
<keyword evidence="3" id="KW-0479">Metal-binding</keyword>
<dbReference type="Pfam" id="PF04055">
    <property type="entry name" value="Radical_SAM"/>
    <property type="match status" value="1"/>
</dbReference>
<dbReference type="InterPro" id="IPR007197">
    <property type="entry name" value="rSAM"/>
</dbReference>
<keyword evidence="9" id="KW-1185">Reference proteome</keyword>
<dbReference type="InterPro" id="IPR024521">
    <property type="entry name" value="ArsS-like_C"/>
</dbReference>
<protein>
    <submittedName>
        <fullName evidence="8">Radical SAM/Cys-rich domain-containing protein</fullName>
    </submittedName>
</protein>
<dbReference type="InterPro" id="IPR026351">
    <property type="entry name" value="rSAM_ArsS-like"/>
</dbReference>
<feature type="domain" description="Radical SAM core" evidence="6">
    <location>
        <begin position="27"/>
        <end position="162"/>
    </location>
</feature>
<dbReference type="GO" id="GO:0003824">
    <property type="term" value="F:catalytic activity"/>
    <property type="evidence" value="ECO:0007669"/>
    <property type="project" value="InterPro"/>
</dbReference>
<organism evidence="8 9">
    <name type="scientific">Abditibacterium utsteinense</name>
    <dbReference type="NCBI Taxonomy" id="1960156"/>
    <lineage>
        <taxon>Bacteria</taxon>
        <taxon>Pseudomonadati</taxon>
        <taxon>Abditibacteriota</taxon>
        <taxon>Abditibacteriia</taxon>
        <taxon>Abditibacteriales</taxon>
        <taxon>Abditibacteriaceae</taxon>
        <taxon>Abditibacterium</taxon>
    </lineage>
</organism>
<comment type="caution">
    <text evidence="8">The sequence shown here is derived from an EMBL/GenBank/DDBJ whole genome shotgun (WGS) entry which is preliminary data.</text>
</comment>
<evidence type="ECO:0000256" key="4">
    <source>
        <dbReference type="ARBA" id="ARBA00023004"/>
    </source>
</evidence>
<comment type="cofactor">
    <cofactor evidence="1">
        <name>[4Fe-4S] cluster</name>
        <dbReference type="ChEBI" id="CHEBI:49883"/>
    </cofactor>
</comment>
<evidence type="ECO:0000256" key="3">
    <source>
        <dbReference type="ARBA" id="ARBA00022723"/>
    </source>
</evidence>
<dbReference type="RefSeq" id="WP_105482509.1">
    <property type="nucleotide sequence ID" value="NZ_NIGF01000002.1"/>
</dbReference>
<evidence type="ECO:0000259" key="6">
    <source>
        <dbReference type="Pfam" id="PF04055"/>
    </source>
</evidence>
<dbReference type="SUPFAM" id="SSF102114">
    <property type="entry name" value="Radical SAM enzymes"/>
    <property type="match status" value="1"/>
</dbReference>
<reference evidence="8 9" key="1">
    <citation type="journal article" date="2018" name="Syst. Appl. Microbiol.">
        <title>Abditibacterium utsteinense sp. nov., the first cultivated member of candidate phylum FBP, isolated from ice-free Antarctic soil samples.</title>
        <authorList>
            <person name="Tahon G."/>
            <person name="Tytgat B."/>
            <person name="Lebbe L."/>
            <person name="Carlier A."/>
            <person name="Willems A."/>
        </authorList>
    </citation>
    <scope>NUCLEOTIDE SEQUENCE [LARGE SCALE GENOMIC DNA]</scope>
    <source>
        <strain evidence="8 9">LMG 29911</strain>
    </source>
</reference>
<dbReference type="InterPro" id="IPR013785">
    <property type="entry name" value="Aldolase_TIM"/>
</dbReference>
<keyword evidence="2" id="KW-0949">S-adenosyl-L-methionine</keyword>
<accession>A0A2S8SWK7</accession>
<dbReference type="Pfam" id="PF12345">
    <property type="entry name" value="DUF3641"/>
    <property type="match status" value="1"/>
</dbReference>
<dbReference type="GO" id="GO:0051536">
    <property type="term" value="F:iron-sulfur cluster binding"/>
    <property type="evidence" value="ECO:0007669"/>
    <property type="project" value="UniProtKB-KW"/>
</dbReference>
<dbReference type="GO" id="GO:0046872">
    <property type="term" value="F:metal ion binding"/>
    <property type="evidence" value="ECO:0007669"/>
    <property type="project" value="UniProtKB-KW"/>
</dbReference>
<evidence type="ECO:0000313" key="8">
    <source>
        <dbReference type="EMBL" id="PQV65185.1"/>
    </source>
</evidence>
<keyword evidence="5" id="KW-0411">Iron-sulfur</keyword>
<proteinExistence type="predicted"/>
<evidence type="ECO:0000256" key="5">
    <source>
        <dbReference type="ARBA" id="ARBA00023014"/>
    </source>
</evidence>
<evidence type="ECO:0000259" key="7">
    <source>
        <dbReference type="Pfam" id="PF12345"/>
    </source>
</evidence>
<sequence>MKNRFERALARHDLQLARSQTRVLQLNIGKKCNQTCAHCHVGAGPARKEMMTRDTMQRILEWLKSTDISVVDITGGAPELNPDFRWLVSEIKSLNRHVMDRCNLTVLFEPNQEDLAAFLTRNEVEIVASLPCYGPENVDAQRGDGVFELSIAALQKLNALGYGRDENLELHLVYNPLGAHLPPEQAALEADYKRELRQNFGIEFNSLFALANLPIARFATHLRRENALEPYLDLLENGFNPATIDGLMCRDTINVGWRGEVYDCDFNGMLNLQWQSEKPLFLWDLNPQKMKGRAIATGKHCFGCTAGAGSSCGGALA</sequence>